<evidence type="ECO:0000313" key="10">
    <source>
        <dbReference type="RefSeq" id="XP_020108944.1"/>
    </source>
</evidence>
<dbReference type="Pfam" id="PF07714">
    <property type="entry name" value="PK_Tyr_Ser-Thr"/>
    <property type="match status" value="1"/>
</dbReference>
<name>A0A6P5GLW1_ANACO</name>
<reference evidence="9" key="1">
    <citation type="journal article" date="2015" name="Nat. Genet.">
        <title>The pineapple genome and the evolution of CAM photosynthesis.</title>
        <authorList>
            <person name="Ming R."/>
            <person name="VanBuren R."/>
            <person name="Wai C.M."/>
            <person name="Tang H."/>
            <person name="Schatz M.C."/>
            <person name="Bowers J.E."/>
            <person name="Lyons E."/>
            <person name="Wang M.L."/>
            <person name="Chen J."/>
            <person name="Biggers E."/>
            <person name="Zhang J."/>
            <person name="Huang L."/>
            <person name="Zhang L."/>
            <person name="Miao W."/>
            <person name="Zhang J."/>
            <person name="Ye Z."/>
            <person name="Miao C."/>
            <person name="Lin Z."/>
            <person name="Wang H."/>
            <person name="Zhou H."/>
            <person name="Yim W.C."/>
            <person name="Priest H.D."/>
            <person name="Zheng C."/>
            <person name="Woodhouse M."/>
            <person name="Edger P.P."/>
            <person name="Guyot R."/>
            <person name="Guo H.B."/>
            <person name="Guo H."/>
            <person name="Zheng G."/>
            <person name="Singh R."/>
            <person name="Sharma A."/>
            <person name="Min X."/>
            <person name="Zheng Y."/>
            <person name="Lee H."/>
            <person name="Gurtowski J."/>
            <person name="Sedlazeck F.J."/>
            <person name="Harkess A."/>
            <person name="McKain M.R."/>
            <person name="Liao Z."/>
            <person name="Fang J."/>
            <person name="Liu J."/>
            <person name="Zhang X."/>
            <person name="Zhang Q."/>
            <person name="Hu W."/>
            <person name="Qin Y."/>
            <person name="Wang K."/>
            <person name="Chen L.Y."/>
            <person name="Shirley N."/>
            <person name="Lin Y.R."/>
            <person name="Liu L.Y."/>
            <person name="Hernandez A.G."/>
            <person name="Wright C.L."/>
            <person name="Bulone V."/>
            <person name="Tuskan G.A."/>
            <person name="Heath K."/>
            <person name="Zee F."/>
            <person name="Moore P.H."/>
            <person name="Sunkar R."/>
            <person name="Leebens-Mack J.H."/>
            <person name="Mockler T."/>
            <person name="Bennetzen J.L."/>
            <person name="Freeling M."/>
            <person name="Sankoff D."/>
            <person name="Paterson A.H."/>
            <person name="Zhu X."/>
            <person name="Yang X."/>
            <person name="Smith J.A."/>
            <person name="Cushman J.C."/>
            <person name="Paull R.E."/>
            <person name="Yu Q."/>
        </authorList>
    </citation>
    <scope>NUCLEOTIDE SEQUENCE [LARGE SCALE GENOMIC DNA]</scope>
    <source>
        <strain evidence="9">cv. F153</strain>
    </source>
</reference>
<feature type="compositionally biased region" description="Pro residues" evidence="6">
    <location>
        <begin position="148"/>
        <end position="164"/>
    </location>
</feature>
<dbReference type="InterPro" id="IPR011009">
    <property type="entry name" value="Kinase-like_dom_sf"/>
</dbReference>
<dbReference type="GeneID" id="109724507"/>
<reference evidence="10" key="2">
    <citation type="submission" date="2025-08" db="UniProtKB">
        <authorList>
            <consortium name="RefSeq"/>
        </authorList>
    </citation>
    <scope>IDENTIFICATION</scope>
    <source>
        <tissue evidence="10">Leaf</tissue>
    </source>
</reference>
<evidence type="ECO:0000259" key="8">
    <source>
        <dbReference type="PROSITE" id="PS50011"/>
    </source>
</evidence>
<dbReference type="Gramene" id="Aco001583.1.mrna1">
    <property type="protein sequence ID" value="Aco001583.1.mrna1"/>
    <property type="gene ID" value="Aco001583.1.path1"/>
</dbReference>
<feature type="compositionally biased region" description="Pro residues" evidence="6">
    <location>
        <begin position="114"/>
        <end position="125"/>
    </location>
</feature>
<keyword evidence="4" id="KW-0472">Membrane</keyword>
<gene>
    <name evidence="10" type="primary">LOC109724507</name>
</gene>
<proteinExistence type="predicted"/>
<dbReference type="InterPro" id="IPR000719">
    <property type="entry name" value="Prot_kinase_dom"/>
</dbReference>
<feature type="compositionally biased region" description="Pro residues" evidence="6">
    <location>
        <begin position="92"/>
        <end position="104"/>
    </location>
</feature>
<dbReference type="SUPFAM" id="SSF56112">
    <property type="entry name" value="Protein kinase-like (PK-like)"/>
    <property type="match status" value="1"/>
</dbReference>
<feature type="chain" id="PRO_5028349763" evidence="7">
    <location>
        <begin position="19"/>
        <end position="548"/>
    </location>
</feature>
<dbReference type="GO" id="GO:0004672">
    <property type="term" value="F:protein kinase activity"/>
    <property type="evidence" value="ECO:0007669"/>
    <property type="project" value="InterPro"/>
</dbReference>
<evidence type="ECO:0000256" key="6">
    <source>
        <dbReference type="SAM" id="MobiDB-lite"/>
    </source>
</evidence>
<dbReference type="PANTHER" id="PTHR46084">
    <property type="entry name" value="PROTEIN MALE DISCOVERER 2"/>
    <property type="match status" value="1"/>
</dbReference>
<evidence type="ECO:0000256" key="2">
    <source>
        <dbReference type="ARBA" id="ARBA00022729"/>
    </source>
</evidence>
<feature type="compositionally biased region" description="Polar residues" evidence="6">
    <location>
        <begin position="165"/>
        <end position="179"/>
    </location>
</feature>
<dbReference type="Proteomes" id="UP000515123">
    <property type="component" value="Linkage group 18"/>
</dbReference>
<dbReference type="GO" id="GO:0005524">
    <property type="term" value="F:ATP binding"/>
    <property type="evidence" value="ECO:0007669"/>
    <property type="project" value="InterPro"/>
</dbReference>
<dbReference type="InterPro" id="IPR001245">
    <property type="entry name" value="Ser-Thr/Tyr_kinase_cat_dom"/>
</dbReference>
<dbReference type="Gene3D" id="3.30.200.20">
    <property type="entry name" value="Phosphorylase Kinase, domain 1"/>
    <property type="match status" value="1"/>
</dbReference>
<organism evidence="9 10">
    <name type="scientific">Ananas comosus</name>
    <name type="common">Pineapple</name>
    <name type="synonym">Ananas ananas</name>
    <dbReference type="NCBI Taxonomy" id="4615"/>
    <lineage>
        <taxon>Eukaryota</taxon>
        <taxon>Viridiplantae</taxon>
        <taxon>Streptophyta</taxon>
        <taxon>Embryophyta</taxon>
        <taxon>Tracheophyta</taxon>
        <taxon>Spermatophyta</taxon>
        <taxon>Magnoliopsida</taxon>
        <taxon>Liliopsida</taxon>
        <taxon>Poales</taxon>
        <taxon>Bromeliaceae</taxon>
        <taxon>Bromelioideae</taxon>
        <taxon>Ananas</taxon>
    </lineage>
</organism>
<feature type="signal peptide" evidence="7">
    <location>
        <begin position="1"/>
        <end position="18"/>
    </location>
</feature>
<feature type="region of interest" description="Disordered" evidence="6">
    <location>
        <begin position="86"/>
        <end position="179"/>
    </location>
</feature>
<sequence>MGWSLLVLLLLFWRLDLGDWHNGEGVEIFGFKEKVELDRNGASSYWGERGAFGSCSLFGVWCSEGRVVIRDGNIRNANTRKLLQIGSNDLMPPAPTPTPTPDPTFSPISSPSVEPFPPAEPPWIPQSPLASTPTISFPSSPSSLINPSPTPAPTPSPITRPPSPQIATTPSAPVPTLSSTVKVGSHRKHVNLAAKYGSIAAGVSFFLAMFGLSIFCCRTNKVETVRPWATGLSGQLQRVFVTGVPALKRSELETACEDFSNVVGSLSGGMLYKGTLSNGVEIAVVSSVITSAPGWSKQCESQFRKKISSLSKVNHKNFMSLLGYCEEEEPFTRMMVFEYAPNGTLFEHLHVKEADHLDWSTRLRISMGIAYCLEYMHQLKPPVILSNLDSSTIFLTDDFAAKVSDLDLWTDSKGTDKASENSSTFSFLSDQESVVYKYGILILEIISGRIPFSSEKGILESWASSYLNGEKPIHEMIDPGLESFSEKTLDALLEVILSCIDPNPEKRPTMAEVVTLMREITGMPPDGATPKVSPLWWAELEIISSEAN</sequence>
<accession>A0A6P5GLW1</accession>
<keyword evidence="2 7" id="KW-0732">Signal</keyword>
<dbReference type="PROSITE" id="PS50011">
    <property type="entry name" value="PROTEIN_KINASE_DOM"/>
    <property type="match status" value="1"/>
</dbReference>
<dbReference type="Gene3D" id="1.10.510.10">
    <property type="entry name" value="Transferase(Phosphotransferase) domain 1"/>
    <property type="match status" value="1"/>
</dbReference>
<evidence type="ECO:0000256" key="5">
    <source>
        <dbReference type="ARBA" id="ARBA00046288"/>
    </source>
</evidence>
<dbReference type="PANTHER" id="PTHR46084:SF23">
    <property type="entry name" value="OS07G0693000 PROTEIN"/>
    <property type="match status" value="1"/>
</dbReference>
<comment type="subcellular location">
    <subcellularLocation>
        <location evidence="5">Endomembrane system</location>
        <topology evidence="5">Single-pass type I membrane protein</topology>
    </subcellularLocation>
</comment>
<keyword evidence="3" id="KW-1133">Transmembrane helix</keyword>
<evidence type="ECO:0000256" key="3">
    <source>
        <dbReference type="ARBA" id="ARBA00022989"/>
    </source>
</evidence>
<evidence type="ECO:0000256" key="7">
    <source>
        <dbReference type="SAM" id="SignalP"/>
    </source>
</evidence>
<feature type="domain" description="Protein kinase" evidence="8">
    <location>
        <begin position="257"/>
        <end position="520"/>
    </location>
</feature>
<dbReference type="AlphaFoldDB" id="A0A6P5GLW1"/>
<dbReference type="OrthoDB" id="291737at2759"/>
<dbReference type="RefSeq" id="XP_020108944.1">
    <property type="nucleotide sequence ID" value="XM_020253355.1"/>
</dbReference>
<dbReference type="FunFam" id="3.30.200.20:FF:000489">
    <property type="entry name" value="Inactive receptor-like serine/threonine-protein kinase"/>
    <property type="match status" value="1"/>
</dbReference>
<evidence type="ECO:0000256" key="1">
    <source>
        <dbReference type="ARBA" id="ARBA00022692"/>
    </source>
</evidence>
<evidence type="ECO:0000256" key="4">
    <source>
        <dbReference type="ARBA" id="ARBA00023136"/>
    </source>
</evidence>
<keyword evidence="1" id="KW-0812">Transmembrane</keyword>
<protein>
    <submittedName>
        <fullName evidence="10">Probable inactive receptor-like protein kinase At3g56050</fullName>
    </submittedName>
</protein>
<dbReference type="GO" id="GO:0012505">
    <property type="term" value="C:endomembrane system"/>
    <property type="evidence" value="ECO:0007669"/>
    <property type="project" value="UniProtKB-SubCell"/>
</dbReference>
<feature type="compositionally biased region" description="Low complexity" evidence="6">
    <location>
        <begin position="131"/>
        <end position="147"/>
    </location>
</feature>
<keyword evidence="9" id="KW-1185">Reference proteome</keyword>
<evidence type="ECO:0000313" key="9">
    <source>
        <dbReference type="Proteomes" id="UP000515123"/>
    </source>
</evidence>